<evidence type="ECO:0000313" key="3">
    <source>
        <dbReference type="WBParaSite" id="BPAG_0000316001-mRNA-1"/>
    </source>
</evidence>
<dbReference type="AlphaFoldDB" id="A0A0N4T4N0"/>
<evidence type="ECO:0000313" key="2">
    <source>
        <dbReference type="Proteomes" id="UP000278627"/>
    </source>
</evidence>
<sequence>MLGAAPIFLIVEIMEGSLMREIEIYLNVICIFKAAKFKDIYPLSIQNNNSGIAAAAGIINSGDKKRGEKVKKEKEEPIRNLLSFATQTAIVTIVRYQSALIITEAIAAISTTSLTIY</sequence>
<dbReference type="Proteomes" id="UP000278627">
    <property type="component" value="Unassembled WGS sequence"/>
</dbReference>
<gene>
    <name evidence="1" type="ORF">BPAG_LOCUS3130</name>
</gene>
<dbReference type="WBParaSite" id="BPAG_0000316001-mRNA-1">
    <property type="protein sequence ID" value="BPAG_0000316001-mRNA-1"/>
    <property type="gene ID" value="BPAG_0000316001"/>
</dbReference>
<proteinExistence type="predicted"/>
<dbReference type="EMBL" id="UZAD01000734">
    <property type="protein sequence ID" value="VDN84316.1"/>
    <property type="molecule type" value="Genomic_DNA"/>
</dbReference>
<evidence type="ECO:0000313" key="1">
    <source>
        <dbReference type="EMBL" id="VDN84316.1"/>
    </source>
</evidence>
<name>A0A0N4T4N0_BRUPA</name>
<reference evidence="1 2" key="2">
    <citation type="submission" date="2018-11" db="EMBL/GenBank/DDBJ databases">
        <authorList>
            <consortium name="Pathogen Informatics"/>
        </authorList>
    </citation>
    <scope>NUCLEOTIDE SEQUENCE [LARGE SCALE GENOMIC DNA]</scope>
</reference>
<protein>
    <submittedName>
        <fullName evidence="3">7TM_GPCR_Srx domain-containing protein</fullName>
    </submittedName>
</protein>
<keyword evidence="2" id="KW-1185">Reference proteome</keyword>
<accession>A0A0N4T4N0</accession>
<organism evidence="3">
    <name type="scientific">Brugia pahangi</name>
    <name type="common">Filarial nematode worm</name>
    <dbReference type="NCBI Taxonomy" id="6280"/>
    <lineage>
        <taxon>Eukaryota</taxon>
        <taxon>Metazoa</taxon>
        <taxon>Ecdysozoa</taxon>
        <taxon>Nematoda</taxon>
        <taxon>Chromadorea</taxon>
        <taxon>Rhabditida</taxon>
        <taxon>Spirurina</taxon>
        <taxon>Spiruromorpha</taxon>
        <taxon>Filarioidea</taxon>
        <taxon>Onchocercidae</taxon>
        <taxon>Brugia</taxon>
    </lineage>
</organism>
<reference evidence="3" key="1">
    <citation type="submission" date="2017-02" db="UniProtKB">
        <authorList>
            <consortium name="WormBaseParasite"/>
        </authorList>
    </citation>
    <scope>IDENTIFICATION</scope>
</reference>